<evidence type="ECO:0000313" key="3">
    <source>
        <dbReference type="Proteomes" id="UP000093053"/>
    </source>
</evidence>
<keyword evidence="3" id="KW-1185">Reference proteome</keyword>
<feature type="transmembrane region" description="Helical" evidence="1">
    <location>
        <begin position="28"/>
        <end position="49"/>
    </location>
</feature>
<dbReference type="OrthoDB" id="3663828at2"/>
<proteinExistence type="predicted"/>
<feature type="transmembrane region" description="Helical" evidence="1">
    <location>
        <begin position="429"/>
        <end position="445"/>
    </location>
</feature>
<evidence type="ECO:0000256" key="1">
    <source>
        <dbReference type="SAM" id="Phobius"/>
    </source>
</evidence>
<dbReference type="Proteomes" id="UP000093053">
    <property type="component" value="Chromosome"/>
</dbReference>
<feature type="transmembrane region" description="Helical" evidence="1">
    <location>
        <begin position="392"/>
        <end position="409"/>
    </location>
</feature>
<feature type="transmembrane region" description="Helical" evidence="1">
    <location>
        <begin position="365"/>
        <end position="385"/>
    </location>
</feature>
<reference evidence="2 3" key="1">
    <citation type="submission" date="2016-07" db="EMBL/GenBank/DDBJ databases">
        <title>Complete genome sequence of the Lentzea guizhouensis DHS C013.</title>
        <authorList>
            <person name="Cao C."/>
        </authorList>
    </citation>
    <scope>NUCLEOTIDE SEQUENCE [LARGE SCALE GENOMIC DNA]</scope>
    <source>
        <strain evidence="2 3">DHS C013</strain>
    </source>
</reference>
<dbReference type="KEGG" id="led:BBK82_00275"/>
<sequence length="551" mass="59442">MLSVELAPSGLRDLVVVDPVWPRKRRRWLLIAGEVGISLGAAALLVLWARGVEVDPLDRVGQVSGLAGLQLRFALIALAVLVVVVIAARTRYAHVVERFAAAAAAGLFSALVAGAVVVALRGTTYGLFASYGDAGVVTEWARSLVQTGEMPWSYPPGFIHAMAWYSELSGSTPEASLKVMQILGTAVFGPAAYLSWRLVLRPMWALVLGVVPSMVLIEPYKVYANLMLVVFVPVVLFLLQRLRKADHLTYRGIVARGIGAGAVIGVVFLVYSGWFVWSAPGVVVAALVVFPWRTGLWRGLTLVAVTTVTFVAVSWIHLSTIVSASGGMVDRYFYFDVYAEPTYIAMTRGDMPGALPGVWPPPGELGGVGVFTVIALVGVAAAIVVGRNRTAVILLTSLFAGAWLIRFYYASTMYERDAVQLYPRSSAELLYSMLLLCGFALYFGMERLEGVPKLRPWLGARSLRIAALAGMCVLIAMVGSSIGDRYMPRSDDSLGMLALASHLTQQPDGTCPAYAQSLGIGCGKTFEEYRALLPQLTHNAPRPGELPHRPR</sequence>
<feature type="transmembrane region" description="Helical" evidence="1">
    <location>
        <begin position="175"/>
        <end position="193"/>
    </location>
</feature>
<dbReference type="STRING" id="1586287.BBK82_00275"/>
<feature type="transmembrane region" description="Helical" evidence="1">
    <location>
        <begin position="99"/>
        <end position="120"/>
    </location>
</feature>
<feature type="transmembrane region" description="Helical" evidence="1">
    <location>
        <begin position="222"/>
        <end position="239"/>
    </location>
</feature>
<feature type="transmembrane region" description="Helical" evidence="1">
    <location>
        <begin position="465"/>
        <end position="483"/>
    </location>
</feature>
<feature type="transmembrane region" description="Helical" evidence="1">
    <location>
        <begin position="274"/>
        <end position="292"/>
    </location>
</feature>
<feature type="transmembrane region" description="Helical" evidence="1">
    <location>
        <begin position="69"/>
        <end position="87"/>
    </location>
</feature>
<dbReference type="AlphaFoldDB" id="A0A1B2HAK7"/>
<feature type="transmembrane region" description="Helical" evidence="1">
    <location>
        <begin position="198"/>
        <end position="216"/>
    </location>
</feature>
<evidence type="ECO:0008006" key="4">
    <source>
        <dbReference type="Google" id="ProtNLM"/>
    </source>
</evidence>
<evidence type="ECO:0000313" key="2">
    <source>
        <dbReference type="EMBL" id="ANZ34746.1"/>
    </source>
</evidence>
<dbReference type="RefSeq" id="WP_065913166.1">
    <property type="nucleotide sequence ID" value="NZ_CP016793.1"/>
</dbReference>
<keyword evidence="1" id="KW-0472">Membrane</keyword>
<keyword evidence="1" id="KW-1133">Transmembrane helix</keyword>
<dbReference type="EMBL" id="CP016793">
    <property type="protein sequence ID" value="ANZ34746.1"/>
    <property type="molecule type" value="Genomic_DNA"/>
</dbReference>
<keyword evidence="1" id="KW-0812">Transmembrane</keyword>
<gene>
    <name evidence="2" type="ORF">BBK82_00275</name>
</gene>
<organism evidence="2 3">
    <name type="scientific">Lentzea guizhouensis</name>
    <dbReference type="NCBI Taxonomy" id="1586287"/>
    <lineage>
        <taxon>Bacteria</taxon>
        <taxon>Bacillati</taxon>
        <taxon>Actinomycetota</taxon>
        <taxon>Actinomycetes</taxon>
        <taxon>Pseudonocardiales</taxon>
        <taxon>Pseudonocardiaceae</taxon>
        <taxon>Lentzea</taxon>
    </lineage>
</organism>
<name>A0A1B2HAK7_9PSEU</name>
<accession>A0A1B2HAK7</accession>
<feature type="transmembrane region" description="Helical" evidence="1">
    <location>
        <begin position="248"/>
        <end position="268"/>
    </location>
</feature>
<feature type="transmembrane region" description="Helical" evidence="1">
    <location>
        <begin position="299"/>
        <end position="318"/>
    </location>
</feature>
<protein>
    <recommendedName>
        <fullName evidence="4">Galactan 5-O-arabinofuranosyltransferase</fullName>
    </recommendedName>
</protein>